<dbReference type="Gene3D" id="3.10.20.30">
    <property type="match status" value="1"/>
</dbReference>
<dbReference type="PROSITE" id="PS51085">
    <property type="entry name" value="2FE2S_FER_2"/>
    <property type="match status" value="1"/>
</dbReference>
<feature type="domain" description="2Fe-2S ferredoxin-type" evidence="1">
    <location>
        <begin position="15"/>
        <end position="105"/>
    </location>
</feature>
<dbReference type="EMBL" id="JBHPON010000001">
    <property type="protein sequence ID" value="MFC6035437.1"/>
    <property type="molecule type" value="Genomic_DNA"/>
</dbReference>
<dbReference type="Proteomes" id="UP001596116">
    <property type="component" value="Unassembled WGS sequence"/>
</dbReference>
<dbReference type="InterPro" id="IPR006058">
    <property type="entry name" value="2Fe2S_fd_BS"/>
</dbReference>
<evidence type="ECO:0000313" key="3">
    <source>
        <dbReference type="Proteomes" id="UP001596116"/>
    </source>
</evidence>
<dbReference type="RefSeq" id="WP_379923936.1">
    <property type="nucleotide sequence ID" value="NZ_JBHPON010000001.1"/>
</dbReference>
<accession>A0ABW1KZM0</accession>
<gene>
    <name evidence="2" type="ORF">ACFMB1_07775</name>
</gene>
<dbReference type="InterPro" id="IPR012675">
    <property type="entry name" value="Beta-grasp_dom_sf"/>
</dbReference>
<keyword evidence="3" id="KW-1185">Reference proteome</keyword>
<evidence type="ECO:0000313" key="2">
    <source>
        <dbReference type="EMBL" id="MFC6035437.1"/>
    </source>
</evidence>
<dbReference type="Pfam" id="PF00111">
    <property type="entry name" value="Fer2"/>
    <property type="match status" value="1"/>
</dbReference>
<dbReference type="CDD" id="cd00207">
    <property type="entry name" value="fer2"/>
    <property type="match status" value="1"/>
</dbReference>
<comment type="caution">
    <text evidence="2">The sequence shown here is derived from an EMBL/GenBank/DDBJ whole genome shotgun (WGS) entry which is preliminary data.</text>
</comment>
<proteinExistence type="predicted"/>
<dbReference type="InterPro" id="IPR036010">
    <property type="entry name" value="2Fe-2S_ferredoxin-like_sf"/>
</dbReference>
<sequence length="108" mass="11470">MTGNHVVEPKSSATFQIRVVGAEPVGCSVGADVLSALEYAGVTHIPVGCRRGGCGVCRIRILNGEVVRKKMSRAKVSVADEEKNYALACCIFPRSDLTITPAPIDKKV</sequence>
<organism evidence="2 3">
    <name type="scientific">Hyphococcus aureus</name>
    <dbReference type="NCBI Taxonomy" id="2666033"/>
    <lineage>
        <taxon>Bacteria</taxon>
        <taxon>Pseudomonadati</taxon>
        <taxon>Pseudomonadota</taxon>
        <taxon>Alphaproteobacteria</taxon>
        <taxon>Parvularculales</taxon>
        <taxon>Parvularculaceae</taxon>
        <taxon>Hyphococcus</taxon>
    </lineage>
</organism>
<dbReference type="InterPro" id="IPR001041">
    <property type="entry name" value="2Fe-2S_ferredoxin-type"/>
</dbReference>
<dbReference type="PROSITE" id="PS00197">
    <property type="entry name" value="2FE2S_FER_1"/>
    <property type="match status" value="1"/>
</dbReference>
<reference evidence="2 3" key="1">
    <citation type="submission" date="2024-09" db="EMBL/GenBank/DDBJ databases">
        <authorList>
            <person name="Zhang Z.-H."/>
        </authorList>
    </citation>
    <scope>NUCLEOTIDE SEQUENCE [LARGE SCALE GENOMIC DNA]</scope>
    <source>
        <strain evidence="2 3">HHTR114</strain>
    </source>
</reference>
<dbReference type="SUPFAM" id="SSF54292">
    <property type="entry name" value="2Fe-2S ferredoxin-like"/>
    <property type="match status" value="1"/>
</dbReference>
<protein>
    <submittedName>
        <fullName evidence="2">2Fe-2S iron-sulfur cluster-binding protein</fullName>
    </submittedName>
</protein>
<evidence type="ECO:0000259" key="1">
    <source>
        <dbReference type="PROSITE" id="PS51085"/>
    </source>
</evidence>
<name>A0ABW1KZM0_9PROT</name>